<sequence>MFRQDATAIYAVTDFWEPFLKYLQSGRQDAWTLARADELQRGKNVVDAAGQTLDTLQHFIFSSLPSGDQISNHVLTKLHHHEGKADVVHYLKNSGSKRLADITTVFWCGYYMENFARYDLNPYIRPRKDGSGDLYITTRAAPSTPFGFLATRKDVGLFVASMLQRTPQGVYGPPVVADSTTLTFEGVCEALGKVVGRKIVYRQAALGEMGTHYPVFGGEFDQLYELFNNYGFSGGQKTLGREELGLSKVTTSFETFVSEQNWDGFVVESEK</sequence>
<dbReference type="Proteomes" id="UP001271007">
    <property type="component" value="Unassembled WGS sequence"/>
</dbReference>
<evidence type="ECO:0000313" key="5">
    <source>
        <dbReference type="Proteomes" id="UP001271007"/>
    </source>
</evidence>
<dbReference type="SUPFAM" id="SSF51735">
    <property type="entry name" value="NAD(P)-binding Rossmann-fold domains"/>
    <property type="match status" value="1"/>
</dbReference>
<reference evidence="4" key="1">
    <citation type="submission" date="2023-04" db="EMBL/GenBank/DDBJ databases">
        <title>Black Yeasts Isolated from many extreme environments.</title>
        <authorList>
            <person name="Coleine C."/>
            <person name="Stajich J.E."/>
            <person name="Selbmann L."/>
        </authorList>
    </citation>
    <scope>NUCLEOTIDE SEQUENCE</scope>
    <source>
        <strain evidence="4">CCFEE 5312</strain>
    </source>
</reference>
<comment type="similarity">
    <text evidence="1">Belongs to the NmrA-type oxidoreductase family.</text>
</comment>
<dbReference type="AlphaFoldDB" id="A0AAJ0DPU9"/>
<dbReference type="InterPro" id="IPR036291">
    <property type="entry name" value="NAD(P)-bd_dom_sf"/>
</dbReference>
<comment type="caution">
    <text evidence="4">The sequence shown here is derived from an EMBL/GenBank/DDBJ whole genome shotgun (WGS) entry which is preliminary data.</text>
</comment>
<dbReference type="Pfam" id="PF05368">
    <property type="entry name" value="NmrA"/>
    <property type="match status" value="1"/>
</dbReference>
<keyword evidence="5" id="KW-1185">Reference proteome</keyword>
<evidence type="ECO:0000256" key="2">
    <source>
        <dbReference type="ARBA" id="ARBA00022857"/>
    </source>
</evidence>
<evidence type="ECO:0000256" key="1">
    <source>
        <dbReference type="ARBA" id="ARBA00006328"/>
    </source>
</evidence>
<dbReference type="PANTHER" id="PTHR42748">
    <property type="entry name" value="NITROGEN METABOLITE REPRESSION PROTEIN NMRA FAMILY MEMBER"/>
    <property type="match status" value="1"/>
</dbReference>
<evidence type="ECO:0000259" key="3">
    <source>
        <dbReference type="Pfam" id="PF05368"/>
    </source>
</evidence>
<evidence type="ECO:0000313" key="4">
    <source>
        <dbReference type="EMBL" id="KAK3053959.1"/>
    </source>
</evidence>
<protein>
    <recommendedName>
        <fullName evidence="3">NmrA-like domain-containing protein</fullName>
    </recommendedName>
</protein>
<keyword evidence="2" id="KW-0521">NADP</keyword>
<dbReference type="InterPro" id="IPR008030">
    <property type="entry name" value="NmrA-like"/>
</dbReference>
<dbReference type="InterPro" id="IPR051164">
    <property type="entry name" value="NmrA-like_oxidored"/>
</dbReference>
<proteinExistence type="inferred from homology"/>
<feature type="domain" description="NmrA-like" evidence="3">
    <location>
        <begin position="36"/>
        <end position="246"/>
    </location>
</feature>
<dbReference type="PANTHER" id="PTHR42748:SF26">
    <property type="entry name" value="NMRA-LIKE DOMAIN-CONTAINING PROTEIN"/>
    <property type="match status" value="1"/>
</dbReference>
<gene>
    <name evidence="4" type="ORF">LTR09_005239</name>
</gene>
<dbReference type="EMBL" id="JAWDJX010000014">
    <property type="protein sequence ID" value="KAK3053959.1"/>
    <property type="molecule type" value="Genomic_DNA"/>
</dbReference>
<dbReference type="Gene3D" id="3.90.25.10">
    <property type="entry name" value="UDP-galactose 4-epimerase, domain 1"/>
    <property type="match status" value="1"/>
</dbReference>
<dbReference type="GO" id="GO:0005634">
    <property type="term" value="C:nucleus"/>
    <property type="evidence" value="ECO:0007669"/>
    <property type="project" value="TreeGrafter"/>
</dbReference>
<organism evidence="4 5">
    <name type="scientific">Extremus antarcticus</name>
    <dbReference type="NCBI Taxonomy" id="702011"/>
    <lineage>
        <taxon>Eukaryota</taxon>
        <taxon>Fungi</taxon>
        <taxon>Dikarya</taxon>
        <taxon>Ascomycota</taxon>
        <taxon>Pezizomycotina</taxon>
        <taxon>Dothideomycetes</taxon>
        <taxon>Dothideomycetidae</taxon>
        <taxon>Mycosphaerellales</taxon>
        <taxon>Extremaceae</taxon>
        <taxon>Extremus</taxon>
    </lineage>
</organism>
<accession>A0AAJ0DPU9</accession>
<name>A0AAJ0DPU9_9PEZI</name>
<dbReference type="Gene3D" id="3.40.50.720">
    <property type="entry name" value="NAD(P)-binding Rossmann-like Domain"/>
    <property type="match status" value="1"/>
</dbReference>